<evidence type="ECO:0000256" key="2">
    <source>
        <dbReference type="RuleBase" id="RU003707"/>
    </source>
</evidence>
<protein>
    <submittedName>
        <fullName evidence="3">Enoyl-CoA hydratase-related protein</fullName>
    </submittedName>
</protein>
<sequence>MPAELQASRQDASLILTITNPGAENILHPDIYAAAIETLSTAERDDSVRTVILTGSGNTFCSGTAKLSDKTGKSDVLDGLDSFQGWIEAILDCPKPVISAVEGLAAGAGFALALASDFIVAGNSAKFSMPSVKSALTPESGTWFLAHILPRQMAAEILLYGKPITASRMHQLGLVNRLSDDGGALGAALAWAEEIAILPSDVIERLKSMLREASTLPLNRYSEIEKQNFMECLHWRHSQETT</sequence>
<reference evidence="3 4" key="1">
    <citation type="submission" date="2023-08" db="EMBL/GenBank/DDBJ databases">
        <title>Oxalobacteraceae gen .nov., isolated from river sludge outside the plant.</title>
        <authorList>
            <person name="Zhao S.Y."/>
        </authorList>
    </citation>
    <scope>NUCLEOTIDE SEQUENCE [LARGE SCALE GENOMIC DNA]</scope>
    <source>
        <strain evidence="3 4">R-40</strain>
    </source>
</reference>
<dbReference type="Proteomes" id="UP001225596">
    <property type="component" value="Unassembled WGS sequence"/>
</dbReference>
<accession>A0ABU1BRJ8</accession>
<dbReference type="PANTHER" id="PTHR11941:SF54">
    <property type="entry name" value="ENOYL-COA HYDRATASE, MITOCHONDRIAL"/>
    <property type="match status" value="1"/>
</dbReference>
<gene>
    <name evidence="3" type="ORF">Q8A64_09435</name>
</gene>
<dbReference type="Gene3D" id="3.90.226.10">
    <property type="entry name" value="2-enoyl-CoA Hydratase, Chain A, domain 1"/>
    <property type="match status" value="1"/>
</dbReference>
<organism evidence="3 4">
    <name type="scientific">Keguizhuia sedimenti</name>
    <dbReference type="NCBI Taxonomy" id="3064264"/>
    <lineage>
        <taxon>Bacteria</taxon>
        <taxon>Pseudomonadati</taxon>
        <taxon>Pseudomonadota</taxon>
        <taxon>Betaproteobacteria</taxon>
        <taxon>Burkholderiales</taxon>
        <taxon>Oxalobacteraceae</taxon>
        <taxon>Keguizhuia</taxon>
    </lineage>
</organism>
<comment type="similarity">
    <text evidence="1 2">Belongs to the enoyl-CoA hydratase/isomerase family.</text>
</comment>
<dbReference type="InterPro" id="IPR018376">
    <property type="entry name" value="Enoyl-CoA_hyd/isom_CS"/>
</dbReference>
<dbReference type="InterPro" id="IPR029045">
    <property type="entry name" value="ClpP/crotonase-like_dom_sf"/>
</dbReference>
<dbReference type="CDD" id="cd06558">
    <property type="entry name" value="crotonase-like"/>
    <property type="match status" value="1"/>
</dbReference>
<dbReference type="InterPro" id="IPR001753">
    <property type="entry name" value="Enoyl-CoA_hydra/iso"/>
</dbReference>
<keyword evidence="4" id="KW-1185">Reference proteome</keyword>
<dbReference type="EMBL" id="JAUYVH010000004">
    <property type="protein sequence ID" value="MDQ9170631.1"/>
    <property type="molecule type" value="Genomic_DNA"/>
</dbReference>
<evidence type="ECO:0000313" key="3">
    <source>
        <dbReference type="EMBL" id="MDQ9170631.1"/>
    </source>
</evidence>
<comment type="caution">
    <text evidence="3">The sequence shown here is derived from an EMBL/GenBank/DDBJ whole genome shotgun (WGS) entry which is preliminary data.</text>
</comment>
<proteinExistence type="inferred from homology"/>
<name>A0ABU1BRJ8_9BURK</name>
<dbReference type="Pfam" id="PF00378">
    <property type="entry name" value="ECH_1"/>
    <property type="match status" value="1"/>
</dbReference>
<dbReference type="PROSITE" id="PS00166">
    <property type="entry name" value="ENOYL_COA_HYDRATASE"/>
    <property type="match status" value="1"/>
</dbReference>
<dbReference type="RefSeq" id="WP_338436560.1">
    <property type="nucleotide sequence ID" value="NZ_JAUYVH010000004.1"/>
</dbReference>
<evidence type="ECO:0000256" key="1">
    <source>
        <dbReference type="ARBA" id="ARBA00005254"/>
    </source>
</evidence>
<evidence type="ECO:0000313" key="4">
    <source>
        <dbReference type="Proteomes" id="UP001225596"/>
    </source>
</evidence>
<dbReference type="SUPFAM" id="SSF52096">
    <property type="entry name" value="ClpP/crotonase"/>
    <property type="match status" value="1"/>
</dbReference>
<dbReference type="PANTHER" id="PTHR11941">
    <property type="entry name" value="ENOYL-COA HYDRATASE-RELATED"/>
    <property type="match status" value="1"/>
</dbReference>